<comment type="catalytic activity">
    <reaction evidence="1">
        <text>ATP + protein L-histidine = ADP + protein N-phospho-L-histidine.</text>
        <dbReference type="EC" id="2.7.13.3"/>
    </reaction>
</comment>
<keyword evidence="13 14" id="KW-0472">Membrane</keyword>
<evidence type="ECO:0000256" key="12">
    <source>
        <dbReference type="ARBA" id="ARBA00023012"/>
    </source>
</evidence>
<keyword evidence="11 14" id="KW-1133">Transmembrane helix</keyword>
<protein>
    <recommendedName>
        <fullName evidence="3">histidine kinase</fullName>
        <ecNumber evidence="3">2.7.13.3</ecNumber>
    </recommendedName>
</protein>
<evidence type="ECO:0000256" key="4">
    <source>
        <dbReference type="ARBA" id="ARBA00022475"/>
    </source>
</evidence>
<keyword evidence="10" id="KW-0067">ATP-binding</keyword>
<keyword evidence="5" id="KW-0597">Phosphoprotein</keyword>
<evidence type="ECO:0000256" key="9">
    <source>
        <dbReference type="ARBA" id="ARBA00022777"/>
    </source>
</evidence>
<dbReference type="SUPFAM" id="SSF158472">
    <property type="entry name" value="HAMP domain-like"/>
    <property type="match status" value="1"/>
</dbReference>
<keyword evidence="7 14" id="KW-0812">Transmembrane</keyword>
<dbReference type="InterPro" id="IPR036890">
    <property type="entry name" value="HATPase_C_sf"/>
</dbReference>
<dbReference type="Gene3D" id="6.10.340.10">
    <property type="match status" value="1"/>
</dbReference>
<dbReference type="PROSITE" id="PS50109">
    <property type="entry name" value="HIS_KIN"/>
    <property type="match status" value="1"/>
</dbReference>
<dbReference type="PROSITE" id="PS50885">
    <property type="entry name" value="HAMP"/>
    <property type="match status" value="1"/>
</dbReference>
<feature type="domain" description="Histidine kinase" evidence="15">
    <location>
        <begin position="264"/>
        <end position="481"/>
    </location>
</feature>
<evidence type="ECO:0000259" key="15">
    <source>
        <dbReference type="PROSITE" id="PS50109"/>
    </source>
</evidence>
<reference evidence="17 18" key="1">
    <citation type="submission" date="2024-09" db="EMBL/GenBank/DDBJ databases">
        <title>Paenibacillus zeirhizospherea sp. nov., isolated from surface of the maize (Zea mays) roots in a horticulture field, Hungary.</title>
        <authorList>
            <person name="Marton D."/>
            <person name="Farkas M."/>
            <person name="Bedics A."/>
            <person name="Toth E."/>
            <person name="Tancsics A."/>
            <person name="Boka K."/>
            <person name="Marati G."/>
            <person name="Kriszt B."/>
            <person name="Cserhati M."/>
        </authorList>
    </citation>
    <scope>NUCLEOTIDE SEQUENCE [LARGE SCALE GENOMIC DNA]</scope>
    <source>
        <strain evidence="17 18">JCM 18446</strain>
    </source>
</reference>
<dbReference type="EC" id="2.7.13.3" evidence="3"/>
<organism evidence="17 18">
    <name type="scientific">Paenibacillus medicaginis</name>
    <dbReference type="NCBI Taxonomy" id="1470560"/>
    <lineage>
        <taxon>Bacteria</taxon>
        <taxon>Bacillati</taxon>
        <taxon>Bacillota</taxon>
        <taxon>Bacilli</taxon>
        <taxon>Bacillales</taxon>
        <taxon>Paenibacillaceae</taxon>
        <taxon>Paenibacillus</taxon>
    </lineage>
</organism>
<dbReference type="InterPro" id="IPR003661">
    <property type="entry name" value="HisK_dim/P_dom"/>
</dbReference>
<dbReference type="Gene3D" id="1.10.287.130">
    <property type="match status" value="1"/>
</dbReference>
<dbReference type="SMART" id="SM00388">
    <property type="entry name" value="HisKA"/>
    <property type="match status" value="1"/>
</dbReference>
<evidence type="ECO:0000313" key="18">
    <source>
        <dbReference type="Proteomes" id="UP001580430"/>
    </source>
</evidence>
<dbReference type="SMART" id="SM00304">
    <property type="entry name" value="HAMP"/>
    <property type="match status" value="1"/>
</dbReference>
<comment type="subcellular location">
    <subcellularLocation>
        <location evidence="2">Cell membrane</location>
        <topology evidence="2">Multi-pass membrane protein</topology>
    </subcellularLocation>
</comment>
<dbReference type="EMBL" id="JBHIRY010000021">
    <property type="protein sequence ID" value="MFB5762452.1"/>
    <property type="molecule type" value="Genomic_DNA"/>
</dbReference>
<dbReference type="InterPro" id="IPR003660">
    <property type="entry name" value="HAMP_dom"/>
</dbReference>
<sequence length="483" mass="54011">MRFGIQHKIVILFSVIIFAGLISLLIVSYRITEDNMLQTVRTDMIAAKKSLDIYINQYFLLSNRELGELTLAEEAEGLSRQLSADLGSEVHLYDSKGNPLGAANTADSGREELVAAHRGEIAYNIQFADNRALTTLAYPLKAGGETYGIVQYQKDYSQLYAASLKFKQTINMFAAAIFLIVFISSILISRQITKPVRQLSKSSQQVYAGDYNIDIRVSSRDEIGELAGMFKKMVQKIREQIHIIEQERDALKKAQAQNKIFFDNATHEMKTPLTTIIGYAQIIKENGFSEREFFERGLDSIIREGKRLNQTVIEMLTLAQVSSTQTEYRMEPVNLGELALETSEELQIKAAKYGIRIQSNTRDKLYMMGDRNRLKEVIINLLDNSINYGSVNSTVQVEVFKEGEMPVLQVTDQGEGIPAAQLEHLFEPFYRVPGKKGREHGSAGLGLAIVKGIVEKHGGSIQVNSTMKQGTTVTVRFAGEADV</sequence>
<evidence type="ECO:0000256" key="2">
    <source>
        <dbReference type="ARBA" id="ARBA00004651"/>
    </source>
</evidence>
<keyword evidence="6" id="KW-0808">Transferase</keyword>
<dbReference type="PANTHER" id="PTHR45528">
    <property type="entry name" value="SENSOR HISTIDINE KINASE CPXA"/>
    <property type="match status" value="1"/>
</dbReference>
<dbReference type="InterPro" id="IPR036097">
    <property type="entry name" value="HisK_dim/P_sf"/>
</dbReference>
<dbReference type="Pfam" id="PF00672">
    <property type="entry name" value="HAMP"/>
    <property type="match status" value="1"/>
</dbReference>
<evidence type="ECO:0000256" key="14">
    <source>
        <dbReference type="SAM" id="Phobius"/>
    </source>
</evidence>
<evidence type="ECO:0000313" key="17">
    <source>
        <dbReference type="EMBL" id="MFB5762452.1"/>
    </source>
</evidence>
<proteinExistence type="predicted"/>
<dbReference type="SUPFAM" id="SSF47384">
    <property type="entry name" value="Homodimeric domain of signal transducing histidine kinase"/>
    <property type="match status" value="1"/>
</dbReference>
<dbReference type="SMART" id="SM00387">
    <property type="entry name" value="HATPase_c"/>
    <property type="match status" value="1"/>
</dbReference>
<evidence type="ECO:0000256" key="8">
    <source>
        <dbReference type="ARBA" id="ARBA00022741"/>
    </source>
</evidence>
<dbReference type="Pfam" id="PF00512">
    <property type="entry name" value="HisKA"/>
    <property type="match status" value="1"/>
</dbReference>
<dbReference type="InterPro" id="IPR050398">
    <property type="entry name" value="HssS/ArlS-like"/>
</dbReference>
<dbReference type="InterPro" id="IPR004358">
    <property type="entry name" value="Sig_transdc_His_kin-like_C"/>
</dbReference>
<feature type="transmembrane region" description="Helical" evidence="14">
    <location>
        <begin position="170"/>
        <end position="188"/>
    </location>
</feature>
<dbReference type="Pfam" id="PF02518">
    <property type="entry name" value="HATPase_c"/>
    <property type="match status" value="1"/>
</dbReference>
<accession>A0ABV5C4N9</accession>
<evidence type="ECO:0000256" key="6">
    <source>
        <dbReference type="ARBA" id="ARBA00022679"/>
    </source>
</evidence>
<evidence type="ECO:0000256" key="3">
    <source>
        <dbReference type="ARBA" id="ARBA00012438"/>
    </source>
</evidence>
<evidence type="ECO:0000259" key="16">
    <source>
        <dbReference type="PROSITE" id="PS50885"/>
    </source>
</evidence>
<dbReference type="PANTHER" id="PTHR45528:SF1">
    <property type="entry name" value="SENSOR HISTIDINE KINASE CPXA"/>
    <property type="match status" value="1"/>
</dbReference>
<dbReference type="RefSeq" id="WP_375521557.1">
    <property type="nucleotide sequence ID" value="NZ_JBHIRY010000021.1"/>
</dbReference>
<name>A0ABV5C4N9_9BACL</name>
<dbReference type="SUPFAM" id="SSF55874">
    <property type="entry name" value="ATPase domain of HSP90 chaperone/DNA topoisomerase II/histidine kinase"/>
    <property type="match status" value="1"/>
</dbReference>
<keyword evidence="18" id="KW-1185">Reference proteome</keyword>
<evidence type="ECO:0000256" key="11">
    <source>
        <dbReference type="ARBA" id="ARBA00022989"/>
    </source>
</evidence>
<evidence type="ECO:0000256" key="5">
    <source>
        <dbReference type="ARBA" id="ARBA00022553"/>
    </source>
</evidence>
<dbReference type="PRINTS" id="PR00344">
    <property type="entry name" value="BCTRLSENSOR"/>
</dbReference>
<evidence type="ECO:0000256" key="1">
    <source>
        <dbReference type="ARBA" id="ARBA00000085"/>
    </source>
</evidence>
<dbReference type="InterPro" id="IPR005467">
    <property type="entry name" value="His_kinase_dom"/>
</dbReference>
<gene>
    <name evidence="17" type="ORF">ACE5LO_18885</name>
</gene>
<evidence type="ECO:0000256" key="7">
    <source>
        <dbReference type="ARBA" id="ARBA00022692"/>
    </source>
</evidence>
<dbReference type="CDD" id="cd00075">
    <property type="entry name" value="HATPase"/>
    <property type="match status" value="1"/>
</dbReference>
<dbReference type="Proteomes" id="UP001580430">
    <property type="component" value="Unassembled WGS sequence"/>
</dbReference>
<keyword evidence="9 17" id="KW-0418">Kinase</keyword>
<evidence type="ECO:0000256" key="13">
    <source>
        <dbReference type="ARBA" id="ARBA00023136"/>
    </source>
</evidence>
<dbReference type="GO" id="GO:0016301">
    <property type="term" value="F:kinase activity"/>
    <property type="evidence" value="ECO:0007669"/>
    <property type="project" value="UniProtKB-KW"/>
</dbReference>
<keyword evidence="12" id="KW-0902">Two-component regulatory system</keyword>
<keyword evidence="8" id="KW-0547">Nucleotide-binding</keyword>
<comment type="caution">
    <text evidence="17">The sequence shown here is derived from an EMBL/GenBank/DDBJ whole genome shotgun (WGS) entry which is preliminary data.</text>
</comment>
<evidence type="ECO:0000256" key="10">
    <source>
        <dbReference type="ARBA" id="ARBA00022840"/>
    </source>
</evidence>
<feature type="transmembrane region" description="Helical" evidence="14">
    <location>
        <begin position="9"/>
        <end position="31"/>
    </location>
</feature>
<dbReference type="InterPro" id="IPR003594">
    <property type="entry name" value="HATPase_dom"/>
</dbReference>
<dbReference type="CDD" id="cd00082">
    <property type="entry name" value="HisKA"/>
    <property type="match status" value="1"/>
</dbReference>
<feature type="domain" description="HAMP" evidence="16">
    <location>
        <begin position="190"/>
        <end position="242"/>
    </location>
</feature>
<dbReference type="Gene3D" id="3.30.565.10">
    <property type="entry name" value="Histidine kinase-like ATPase, C-terminal domain"/>
    <property type="match status" value="1"/>
</dbReference>
<dbReference type="CDD" id="cd06225">
    <property type="entry name" value="HAMP"/>
    <property type="match status" value="1"/>
</dbReference>
<keyword evidence="4" id="KW-1003">Cell membrane</keyword>